<evidence type="ECO:0000259" key="5">
    <source>
        <dbReference type="PROSITE" id="PS50199"/>
    </source>
</evidence>
<evidence type="ECO:0000256" key="2">
    <source>
        <dbReference type="ARBA" id="ARBA00022771"/>
    </source>
</evidence>
<dbReference type="InterPro" id="IPR036443">
    <property type="entry name" value="Znf_RanBP2_sf"/>
</dbReference>
<feature type="domain" description="RanBP2-type" evidence="5">
    <location>
        <begin position="122"/>
        <end position="153"/>
    </location>
</feature>
<name>A0A9Q1QDM3_9CARY</name>
<dbReference type="PROSITE" id="PS01358">
    <property type="entry name" value="ZF_RANBP2_1"/>
    <property type="match status" value="3"/>
</dbReference>
<feature type="domain" description="RanBP2-type" evidence="5">
    <location>
        <begin position="62"/>
        <end position="93"/>
    </location>
</feature>
<dbReference type="GO" id="GO:0005737">
    <property type="term" value="C:cytoplasm"/>
    <property type="evidence" value="ECO:0007669"/>
    <property type="project" value="TreeGrafter"/>
</dbReference>
<evidence type="ECO:0000256" key="4">
    <source>
        <dbReference type="PROSITE-ProRule" id="PRU00322"/>
    </source>
</evidence>
<keyword evidence="2 4" id="KW-0863">Zinc-finger</keyword>
<dbReference type="SMART" id="SM00547">
    <property type="entry name" value="ZnF_RBZ"/>
    <property type="match status" value="3"/>
</dbReference>
<organism evidence="6 7">
    <name type="scientific">Carnegiea gigantea</name>
    <dbReference type="NCBI Taxonomy" id="171969"/>
    <lineage>
        <taxon>Eukaryota</taxon>
        <taxon>Viridiplantae</taxon>
        <taxon>Streptophyta</taxon>
        <taxon>Embryophyta</taxon>
        <taxon>Tracheophyta</taxon>
        <taxon>Spermatophyta</taxon>
        <taxon>Magnoliopsida</taxon>
        <taxon>eudicotyledons</taxon>
        <taxon>Gunneridae</taxon>
        <taxon>Pentapetalae</taxon>
        <taxon>Caryophyllales</taxon>
        <taxon>Cactineae</taxon>
        <taxon>Cactaceae</taxon>
        <taxon>Cactoideae</taxon>
        <taxon>Echinocereeae</taxon>
        <taxon>Carnegiea</taxon>
    </lineage>
</organism>
<dbReference type="GO" id="GO:0008270">
    <property type="term" value="F:zinc ion binding"/>
    <property type="evidence" value="ECO:0007669"/>
    <property type="project" value="UniProtKB-KW"/>
</dbReference>
<dbReference type="OrthoDB" id="448399at2759"/>
<comment type="caution">
    <text evidence="6">The sequence shown here is derived from an EMBL/GenBank/DDBJ whole genome shotgun (WGS) entry which is preliminary data.</text>
</comment>
<gene>
    <name evidence="6" type="ORF">Cgig2_026184</name>
</gene>
<dbReference type="EMBL" id="JAKOGI010000326">
    <property type="protein sequence ID" value="KAJ8436860.1"/>
    <property type="molecule type" value="Genomic_DNA"/>
</dbReference>
<dbReference type="InterPro" id="IPR001876">
    <property type="entry name" value="Znf_RanBP2"/>
</dbReference>
<dbReference type="Proteomes" id="UP001153076">
    <property type="component" value="Unassembled WGS sequence"/>
</dbReference>
<dbReference type="GO" id="GO:0003729">
    <property type="term" value="F:mRNA binding"/>
    <property type="evidence" value="ECO:0007669"/>
    <property type="project" value="TreeGrafter"/>
</dbReference>
<evidence type="ECO:0000313" key="6">
    <source>
        <dbReference type="EMBL" id="KAJ8436860.1"/>
    </source>
</evidence>
<keyword evidence="7" id="KW-1185">Reference proteome</keyword>
<evidence type="ECO:0000256" key="1">
    <source>
        <dbReference type="ARBA" id="ARBA00022723"/>
    </source>
</evidence>
<dbReference type="SUPFAM" id="SSF90209">
    <property type="entry name" value="Ran binding protein zinc finger-like"/>
    <property type="match status" value="3"/>
</dbReference>
<dbReference type="PANTHER" id="PTHR23111:SF41">
    <property type="entry name" value="ZINC FINGER RAN-BINDING DOMAIN-CONTAINING PROTEIN 2-LIKE"/>
    <property type="match status" value="1"/>
</dbReference>
<dbReference type="Pfam" id="PF00641">
    <property type="entry name" value="Zn_ribbon_RanBP"/>
    <property type="match status" value="3"/>
</dbReference>
<dbReference type="PROSITE" id="PS50199">
    <property type="entry name" value="ZF_RANBP2_2"/>
    <property type="match status" value="3"/>
</dbReference>
<evidence type="ECO:0000313" key="7">
    <source>
        <dbReference type="Proteomes" id="UP001153076"/>
    </source>
</evidence>
<dbReference type="Gene3D" id="4.10.1060.10">
    <property type="entry name" value="Zinc finger, RanBP2-type"/>
    <property type="match status" value="3"/>
</dbReference>
<sequence>MSCVGDWMCGVCQHMNFKKRELCQRCGFSKYSDQGQVDMASTHAYSTSNSNNNNNKRVAEVLPGDWYCPIFSCKAHNYASRTNCFSCRAQKPYTYANGAIYGDNAMMSYGGHGSEVSLPGWKTGDWICTRPECGLHNYACRTECYKCKMPRDYGEK</sequence>
<dbReference type="PANTHER" id="PTHR23111">
    <property type="entry name" value="ZINC FINGER PROTEIN"/>
    <property type="match status" value="1"/>
</dbReference>
<keyword evidence="3" id="KW-0862">Zinc</keyword>
<proteinExistence type="predicted"/>
<reference evidence="6" key="1">
    <citation type="submission" date="2022-04" db="EMBL/GenBank/DDBJ databases">
        <title>Carnegiea gigantea Genome sequencing and assembly v2.</title>
        <authorList>
            <person name="Copetti D."/>
            <person name="Sanderson M.J."/>
            <person name="Burquez A."/>
            <person name="Wojciechowski M.F."/>
        </authorList>
    </citation>
    <scope>NUCLEOTIDE SEQUENCE</scope>
    <source>
        <strain evidence="6">SGP5-SGP5p</strain>
        <tissue evidence="6">Aerial part</tissue>
    </source>
</reference>
<feature type="domain" description="RanBP2-type" evidence="5">
    <location>
        <begin position="3"/>
        <end position="32"/>
    </location>
</feature>
<evidence type="ECO:0000256" key="3">
    <source>
        <dbReference type="ARBA" id="ARBA00022833"/>
    </source>
</evidence>
<accession>A0A9Q1QDM3</accession>
<protein>
    <recommendedName>
        <fullName evidence="5">RanBP2-type domain-containing protein</fullName>
    </recommendedName>
</protein>
<keyword evidence="1" id="KW-0479">Metal-binding</keyword>
<dbReference type="AlphaFoldDB" id="A0A9Q1QDM3"/>